<sequence length="70" mass="7538">MEEQEILTYVKAAAPALGLTLDAQRAAAVAQHFGRTVAMARLLEQAQLAPEDELAEIYCPAPFPVKEAQA</sequence>
<keyword evidence="2" id="KW-1185">Reference proteome</keyword>
<dbReference type="Proteomes" id="UP001162800">
    <property type="component" value="Chromosome"/>
</dbReference>
<dbReference type="RefSeq" id="WP_231042956.1">
    <property type="nucleotide sequence ID" value="NZ_CP106881.1"/>
</dbReference>
<organism evidence="1 2">
    <name type="scientific">Comamonas endophytica</name>
    <dbReference type="NCBI Taxonomy" id="2949090"/>
    <lineage>
        <taxon>Bacteria</taxon>
        <taxon>Pseudomonadati</taxon>
        <taxon>Pseudomonadota</taxon>
        <taxon>Betaproteobacteria</taxon>
        <taxon>Burkholderiales</taxon>
        <taxon>Comamonadaceae</taxon>
        <taxon>Comamonas</taxon>
    </lineage>
</organism>
<accession>A0ABY6GFK8</accession>
<name>A0ABY6GFK8_9BURK</name>
<dbReference type="InterPro" id="IPR025148">
    <property type="entry name" value="AtzG-like"/>
</dbReference>
<reference evidence="1" key="1">
    <citation type="submission" date="2022-09" db="EMBL/GenBank/DDBJ databases">
        <title>The complete genome of Acidovorax sp. 5MLIR.</title>
        <authorList>
            <person name="Liu L."/>
            <person name="Yue J."/>
            <person name="Yang F."/>
            <person name="Yuan J."/>
            <person name="Li L."/>
        </authorList>
    </citation>
    <scope>NUCLEOTIDE SEQUENCE</scope>
    <source>
        <strain evidence="1">5MLIR</strain>
    </source>
</reference>
<gene>
    <name evidence="1" type="ORF">M9799_08040</name>
</gene>
<protein>
    <submittedName>
        <fullName evidence="1">DUF4089 domain-containing protein</fullName>
    </submittedName>
</protein>
<evidence type="ECO:0000313" key="1">
    <source>
        <dbReference type="EMBL" id="UYG53152.1"/>
    </source>
</evidence>
<dbReference type="EMBL" id="CP106881">
    <property type="protein sequence ID" value="UYG53152.1"/>
    <property type="molecule type" value="Genomic_DNA"/>
</dbReference>
<proteinExistence type="predicted"/>
<dbReference type="Pfam" id="PF13318">
    <property type="entry name" value="AtzG-like"/>
    <property type="match status" value="1"/>
</dbReference>
<evidence type="ECO:0000313" key="2">
    <source>
        <dbReference type="Proteomes" id="UP001162800"/>
    </source>
</evidence>